<dbReference type="PANTHER" id="PTHR32071">
    <property type="entry name" value="TRANSCRIPTIONAL REGULATORY PROTEIN"/>
    <property type="match status" value="1"/>
</dbReference>
<dbReference type="EMBL" id="JBHILM010000027">
    <property type="protein sequence ID" value="MFB5683538.1"/>
    <property type="molecule type" value="Genomic_DNA"/>
</dbReference>
<dbReference type="SUPFAM" id="SSF53062">
    <property type="entry name" value="PTS system fructose IIA component-like"/>
    <property type="match status" value="1"/>
</dbReference>
<dbReference type="SMART" id="SM00382">
    <property type="entry name" value="AAA"/>
    <property type="match status" value="1"/>
</dbReference>
<dbReference type="PROSITE" id="PS00676">
    <property type="entry name" value="SIGMA54_INTERACT_2"/>
    <property type="match status" value="1"/>
</dbReference>
<dbReference type="PROSITE" id="PS51096">
    <property type="entry name" value="PTS_EIIA_TYPE_4"/>
    <property type="match status" value="1"/>
</dbReference>
<evidence type="ECO:0000256" key="2">
    <source>
        <dbReference type="ARBA" id="ARBA00022741"/>
    </source>
</evidence>
<comment type="caution">
    <text evidence="7">The sequence shown here is derived from an EMBL/GenBank/DDBJ whole genome shotgun (WGS) entry which is preliminary data.</text>
</comment>
<evidence type="ECO:0000313" key="8">
    <source>
        <dbReference type="Proteomes" id="UP001580407"/>
    </source>
</evidence>
<dbReference type="Pfam" id="PF03610">
    <property type="entry name" value="EIIA-man"/>
    <property type="match status" value="1"/>
</dbReference>
<proteinExistence type="predicted"/>
<evidence type="ECO:0000256" key="1">
    <source>
        <dbReference type="ARBA" id="ARBA00022679"/>
    </source>
</evidence>
<dbReference type="SUPFAM" id="SSF52540">
    <property type="entry name" value="P-loop containing nucleoside triphosphate hydrolases"/>
    <property type="match status" value="1"/>
</dbReference>
<dbReference type="InterPro" id="IPR002078">
    <property type="entry name" value="Sigma_54_int"/>
</dbReference>
<dbReference type="InterPro" id="IPR025943">
    <property type="entry name" value="Sigma_54_int_dom_ATP-bd_2"/>
</dbReference>
<keyword evidence="2" id="KW-0547">Nucleotide-binding</keyword>
<feature type="domain" description="PRD" evidence="6">
    <location>
        <begin position="851"/>
        <end position="949"/>
    </location>
</feature>
<dbReference type="Gene3D" id="3.40.50.300">
    <property type="entry name" value="P-loop containing nucleotide triphosphate hydrolases"/>
    <property type="match status" value="1"/>
</dbReference>
<dbReference type="Proteomes" id="UP001580407">
    <property type="component" value="Unassembled WGS sequence"/>
</dbReference>
<dbReference type="PROSITE" id="PS50045">
    <property type="entry name" value="SIGMA54_INTERACT_4"/>
    <property type="match status" value="1"/>
</dbReference>
<dbReference type="RefSeq" id="WP_375527262.1">
    <property type="nucleotide sequence ID" value="NZ_JBHILM010000027.1"/>
</dbReference>
<feature type="domain" description="Sigma-54 factor interaction" evidence="4">
    <location>
        <begin position="138"/>
        <end position="372"/>
    </location>
</feature>
<dbReference type="InterPro" id="IPR027417">
    <property type="entry name" value="P-loop_NTPase"/>
</dbReference>
<dbReference type="CDD" id="cd00009">
    <property type="entry name" value="AAA"/>
    <property type="match status" value="1"/>
</dbReference>
<name>A0ABV5BCV9_9BACL</name>
<evidence type="ECO:0000313" key="7">
    <source>
        <dbReference type="EMBL" id="MFB5683538.1"/>
    </source>
</evidence>
<keyword evidence="8" id="KW-1185">Reference proteome</keyword>
<reference evidence="7 8" key="1">
    <citation type="submission" date="2024-09" db="EMBL/GenBank/DDBJ databases">
        <authorList>
            <person name="Ruan L."/>
        </authorList>
    </citation>
    <scope>NUCLEOTIDE SEQUENCE [LARGE SCALE GENOMIC DNA]</scope>
    <source>
        <strain evidence="7 8">D33</strain>
    </source>
</reference>
<gene>
    <name evidence="7" type="ORF">ACE3NQ_21710</name>
</gene>
<dbReference type="PANTHER" id="PTHR32071:SF38">
    <property type="entry name" value="PSP OPERON TRANSCRIPTIONAL ACTIVATOR"/>
    <property type="match status" value="1"/>
</dbReference>
<dbReference type="Pfam" id="PF00158">
    <property type="entry name" value="Sigma54_activat"/>
    <property type="match status" value="1"/>
</dbReference>
<keyword evidence="1" id="KW-0808">Transferase</keyword>
<dbReference type="PROSITE" id="PS51372">
    <property type="entry name" value="PRD_2"/>
    <property type="match status" value="1"/>
</dbReference>
<dbReference type="InterPro" id="IPR011608">
    <property type="entry name" value="PRD"/>
</dbReference>
<dbReference type="InterPro" id="IPR036634">
    <property type="entry name" value="PRD_sf"/>
</dbReference>
<protein>
    <submittedName>
        <fullName evidence="7">Sigma 54-interacting transcriptional regulator</fullName>
    </submittedName>
</protein>
<dbReference type="Gene3D" id="3.40.50.510">
    <property type="entry name" value="Phosphotransferase system, mannose-type IIA component"/>
    <property type="match status" value="1"/>
</dbReference>
<evidence type="ECO:0000259" key="5">
    <source>
        <dbReference type="PROSITE" id="PS51096"/>
    </source>
</evidence>
<sequence>MRKYRILETIRQLGAYSESEGVTAEEAGRAAGILRHNASADLNELFRDGLLHKSGGRPVRFWLADHANTTTGMVNDDEATRWGQAGAVARLTGMSGTSRTGGTPGTYGRTDASVLQQAPTAPAISRAPGAPVSCFDQMIGAQGSLRTVVEQAKAAMLYPPTGLPTLIVGPTGAGKSHLAEIMYKYAVQAGRIDASAPFNVLNCADYAANPQLLLAQLFGYVKGAFTGAEKNTPGLIAESENGILFLDEIHRLPPDGQEMLFLLMDRGEYRMLGDGGALRRASITLIAATSEDPHSVLLKTMLRRFPVMITIPDLNGRPLEERLELIELFFQEEATRVGVGISVSPLVIVALLTFRTAGNIGELRSAVLLGCAKAFLNYIANGSHTETMPLYLTHLAPQIQLNYLRNHMDTSRAETVIGLEDRIYHPEKGAAAGESVGQRPTLDLYSELRARMNGYLNSGLDHEEVQKLIQVDVDYYLRRLLGRQADAPRLQEQFLVVVSDFVEEAGRQLGCVFGPQTVTGIALHLASADMGKGPDADRIMDLVGHCPREYGVVLSLADRLEKGLGIALSPGEAGFLSLFLATHRRSRQESPDLKVMVIAHGDHTASSMAAVANQLLGENRVIAVDMPLNVSVDETLQRAAQQLQEAGKVRGVLLLVDMGSLTGFGRYLERAAGVPVEVVPLVTTASVIEAGHLAGRSDVDLAYMVNAVKQIYLEDADQLPTENGRRVIITTCLTGQGTARKLAAFLAEALPVSLRNEVHVQPVNLDNGSDIPELLVEGWRGSVIAAAGTVDPCLPGVAFIGMEQILFGKGIETLISLAMGHVAEEEDTAAITREGAVELAKRYIIDSVEGPEGKMYADDADRSLRELEDLLGSRVSPSQAARWTIHFAFALERLTTDGPVLDCAELAFLEEKHGLLLDILDQAVQPVCRDRQVDMPRDEIGFLAQIILS</sequence>
<organism evidence="7 8">
    <name type="scientific">Paenibacillus terreus</name>
    <dbReference type="NCBI Taxonomy" id="1387834"/>
    <lineage>
        <taxon>Bacteria</taxon>
        <taxon>Bacillati</taxon>
        <taxon>Bacillota</taxon>
        <taxon>Bacilli</taxon>
        <taxon>Bacillales</taxon>
        <taxon>Paenibacillaceae</taxon>
        <taxon>Paenibacillus</taxon>
    </lineage>
</organism>
<keyword evidence="3" id="KW-0067">ATP-binding</keyword>
<accession>A0ABV5BCV9</accession>
<dbReference type="InterPro" id="IPR004701">
    <property type="entry name" value="PTS_EIIA_man-typ"/>
</dbReference>
<evidence type="ECO:0000259" key="6">
    <source>
        <dbReference type="PROSITE" id="PS51372"/>
    </source>
</evidence>
<evidence type="ECO:0000259" key="4">
    <source>
        <dbReference type="PROSITE" id="PS50045"/>
    </source>
</evidence>
<evidence type="ECO:0000256" key="3">
    <source>
        <dbReference type="ARBA" id="ARBA00022840"/>
    </source>
</evidence>
<feature type="domain" description="PTS EIIA type-4" evidence="5">
    <location>
        <begin position="592"/>
        <end position="728"/>
    </location>
</feature>
<dbReference type="InterPro" id="IPR036662">
    <property type="entry name" value="PTS_EIIA_man-typ_sf"/>
</dbReference>
<dbReference type="InterPro" id="IPR003593">
    <property type="entry name" value="AAA+_ATPase"/>
</dbReference>
<dbReference type="SUPFAM" id="SSF63520">
    <property type="entry name" value="PTS-regulatory domain, PRD"/>
    <property type="match status" value="2"/>
</dbReference>